<protein>
    <submittedName>
        <fullName evidence="1">DUF1127 domain-containing protein</fullName>
    </submittedName>
</protein>
<proteinExistence type="predicted"/>
<name>A0ACC5QYI0_9HYPH</name>
<reference evidence="1" key="1">
    <citation type="submission" date="2021-01" db="EMBL/GenBank/DDBJ databases">
        <authorList>
            <person name="Sun Q."/>
        </authorList>
    </citation>
    <scope>NUCLEOTIDE SEQUENCE</scope>
    <source>
        <strain evidence="1">YIM B02566</strain>
    </source>
</reference>
<evidence type="ECO:0000313" key="1">
    <source>
        <dbReference type="EMBL" id="MBK1865424.1"/>
    </source>
</evidence>
<comment type="caution">
    <text evidence="1">The sequence shown here is derived from an EMBL/GenBank/DDBJ whole genome shotgun (WGS) entry which is preliminary data.</text>
</comment>
<keyword evidence="2" id="KW-1185">Reference proteome</keyword>
<evidence type="ECO:0000313" key="2">
    <source>
        <dbReference type="Proteomes" id="UP000616151"/>
    </source>
</evidence>
<dbReference type="EMBL" id="JAENHL010000004">
    <property type="protein sequence ID" value="MBK1865424.1"/>
    <property type="molecule type" value="Genomic_DNA"/>
</dbReference>
<dbReference type="Proteomes" id="UP000616151">
    <property type="component" value="Unassembled WGS sequence"/>
</dbReference>
<gene>
    <name evidence="1" type="ORF">JHL16_03605</name>
</gene>
<accession>A0ACC5QYI0</accession>
<organism evidence="1 2">
    <name type="scientific">Taklimakanibacter albus</name>
    <dbReference type="NCBI Taxonomy" id="2800327"/>
    <lineage>
        <taxon>Bacteria</taxon>
        <taxon>Pseudomonadati</taxon>
        <taxon>Pseudomonadota</taxon>
        <taxon>Alphaproteobacteria</taxon>
        <taxon>Hyphomicrobiales</taxon>
        <taxon>Aestuariivirgaceae</taxon>
        <taxon>Taklimakanibacter</taxon>
    </lineage>
</organism>
<sequence length="51" mass="6002">MVPDFLTRVSSRVVNYVSRSRAERQLQALDDRLLADIGMRRSEIHRMVWGN</sequence>